<proteinExistence type="predicted"/>
<dbReference type="RefSeq" id="WP_255390687.1">
    <property type="nucleotide sequence ID" value="NZ_CP101509.1"/>
</dbReference>
<evidence type="ECO:0000313" key="1">
    <source>
        <dbReference type="EMBL" id="UTV29369.1"/>
    </source>
</evidence>
<sequence length="47" mass="5420">MLLKAHFPSGRTMTYHRNLPALMQSFDQAGITYELITNPATRLRSNR</sequence>
<evidence type="ECO:0000313" key="2">
    <source>
        <dbReference type="Proteomes" id="UP001057998"/>
    </source>
</evidence>
<protein>
    <submittedName>
        <fullName evidence="1">Uncharacterized protein</fullName>
    </submittedName>
</protein>
<name>A0ABY5GJU3_9GAMM</name>
<accession>A0ABY5GJU3</accession>
<gene>
    <name evidence="1" type="ORF">NNL38_20300</name>
</gene>
<keyword evidence="2" id="KW-1185">Reference proteome</keyword>
<organism evidence="1 2">
    <name type="scientific">Photobacterium atrarenae</name>
    <dbReference type="NCBI Taxonomy" id="865757"/>
    <lineage>
        <taxon>Bacteria</taxon>
        <taxon>Pseudomonadati</taxon>
        <taxon>Pseudomonadota</taxon>
        <taxon>Gammaproteobacteria</taxon>
        <taxon>Vibrionales</taxon>
        <taxon>Vibrionaceae</taxon>
        <taxon>Photobacterium</taxon>
    </lineage>
</organism>
<reference evidence="1" key="1">
    <citation type="submission" date="2022-07" db="EMBL/GenBank/DDBJ databases">
        <title>Genome sequencing of Photobacterium atrarenae GJH2-4.</title>
        <authorList>
            <person name="Park S.-J."/>
        </authorList>
    </citation>
    <scope>NUCLEOTIDE SEQUENCE</scope>
    <source>
        <strain evidence="1">GJH2-4</strain>
    </source>
</reference>
<dbReference type="Proteomes" id="UP001057998">
    <property type="component" value="Chromosome 2"/>
</dbReference>
<dbReference type="EMBL" id="CP101509">
    <property type="protein sequence ID" value="UTV29369.1"/>
    <property type="molecule type" value="Genomic_DNA"/>
</dbReference>